<name>A0A3M2RMX5_9HYPO</name>
<dbReference type="CDD" id="cd00067">
    <property type="entry name" value="GAL4"/>
    <property type="match status" value="1"/>
</dbReference>
<dbReference type="Pfam" id="PF00172">
    <property type="entry name" value="Zn_clus"/>
    <property type="match status" value="1"/>
</dbReference>
<dbReference type="PROSITE" id="PS00463">
    <property type="entry name" value="ZN2_CY6_FUNGAL_1"/>
    <property type="match status" value="1"/>
</dbReference>
<dbReference type="PROSITE" id="PS50048">
    <property type="entry name" value="ZN2_CY6_FUNGAL_2"/>
    <property type="match status" value="1"/>
</dbReference>
<protein>
    <recommendedName>
        <fullName evidence="4">Zn(2)-C6 fungal-type domain-containing protein</fullName>
    </recommendedName>
</protein>
<dbReference type="InterPro" id="IPR036864">
    <property type="entry name" value="Zn2-C6_fun-type_DNA-bd_sf"/>
</dbReference>
<proteinExistence type="predicted"/>
<keyword evidence="6" id="KW-1185">Reference proteome</keyword>
<dbReference type="EMBL" id="NKUJ01000398">
    <property type="protein sequence ID" value="RMJ06641.1"/>
    <property type="molecule type" value="Genomic_DNA"/>
</dbReference>
<dbReference type="OrthoDB" id="2123952at2759"/>
<evidence type="ECO:0000256" key="3">
    <source>
        <dbReference type="SAM" id="MobiDB-lite"/>
    </source>
</evidence>
<feature type="region of interest" description="Disordered" evidence="3">
    <location>
        <begin position="720"/>
        <end position="858"/>
    </location>
</feature>
<dbReference type="GO" id="GO:0006351">
    <property type="term" value="P:DNA-templated transcription"/>
    <property type="evidence" value="ECO:0007669"/>
    <property type="project" value="InterPro"/>
</dbReference>
<feature type="domain" description="Zn(2)-C6 fungal-type" evidence="4">
    <location>
        <begin position="62"/>
        <end position="92"/>
    </location>
</feature>
<dbReference type="STRING" id="2010991.A0A3M2RMX5"/>
<feature type="compositionally biased region" description="Polar residues" evidence="3">
    <location>
        <begin position="176"/>
        <end position="188"/>
    </location>
</feature>
<dbReference type="InterPro" id="IPR001138">
    <property type="entry name" value="Zn2Cys6_DnaBD"/>
</dbReference>
<dbReference type="GO" id="GO:0000981">
    <property type="term" value="F:DNA-binding transcription factor activity, RNA polymerase II-specific"/>
    <property type="evidence" value="ECO:0007669"/>
    <property type="project" value="InterPro"/>
</dbReference>
<gene>
    <name evidence="5" type="ORF">CDV36_013765</name>
</gene>
<keyword evidence="1" id="KW-0479">Metal-binding</keyword>
<dbReference type="SMART" id="SM00066">
    <property type="entry name" value="GAL4"/>
    <property type="match status" value="1"/>
</dbReference>
<dbReference type="GO" id="GO:0003677">
    <property type="term" value="F:DNA binding"/>
    <property type="evidence" value="ECO:0007669"/>
    <property type="project" value="InterPro"/>
</dbReference>
<dbReference type="SUPFAM" id="SSF57701">
    <property type="entry name" value="Zn2/Cys6 DNA-binding domain"/>
    <property type="match status" value="1"/>
</dbReference>
<dbReference type="SMART" id="SM00906">
    <property type="entry name" value="Fungal_trans"/>
    <property type="match status" value="1"/>
</dbReference>
<comment type="caution">
    <text evidence="5">The sequence shown here is derived from an EMBL/GenBank/DDBJ whole genome shotgun (WGS) entry which is preliminary data.</text>
</comment>
<dbReference type="InterPro" id="IPR050987">
    <property type="entry name" value="AtrR-like"/>
</dbReference>
<feature type="compositionally biased region" description="Acidic residues" evidence="3">
    <location>
        <begin position="206"/>
        <end position="216"/>
    </location>
</feature>
<dbReference type="InterPro" id="IPR007219">
    <property type="entry name" value="XnlR_reg_dom"/>
</dbReference>
<dbReference type="PANTHER" id="PTHR46910:SF25">
    <property type="entry name" value="ABC-TRANSPORTER-REGULATING TRANSCRIPTION FACTOR"/>
    <property type="match status" value="1"/>
</dbReference>
<dbReference type="GO" id="GO:0008270">
    <property type="term" value="F:zinc ion binding"/>
    <property type="evidence" value="ECO:0007669"/>
    <property type="project" value="InterPro"/>
</dbReference>
<dbReference type="AlphaFoldDB" id="A0A3M2RMX5"/>
<feature type="compositionally biased region" description="Low complexity" evidence="3">
    <location>
        <begin position="151"/>
        <end position="172"/>
    </location>
</feature>
<dbReference type="Proteomes" id="UP000277212">
    <property type="component" value="Unassembled WGS sequence"/>
</dbReference>
<evidence type="ECO:0000313" key="6">
    <source>
        <dbReference type="Proteomes" id="UP000277212"/>
    </source>
</evidence>
<dbReference type="Pfam" id="PF04082">
    <property type="entry name" value="Fungal_trans"/>
    <property type="match status" value="1"/>
</dbReference>
<dbReference type="PANTHER" id="PTHR46910">
    <property type="entry name" value="TRANSCRIPTION FACTOR PDR1"/>
    <property type="match status" value="1"/>
</dbReference>
<dbReference type="Gene3D" id="4.10.240.10">
    <property type="entry name" value="Zn(2)-C6 fungal-type DNA-binding domain"/>
    <property type="match status" value="1"/>
</dbReference>
<accession>A0A3M2RMX5</accession>
<feature type="region of interest" description="Disordered" evidence="3">
    <location>
        <begin position="145"/>
        <end position="216"/>
    </location>
</feature>
<reference evidence="5 6" key="1">
    <citation type="submission" date="2017-06" db="EMBL/GenBank/DDBJ databases">
        <title>Comparative genomic analysis of Ambrosia Fusariam Clade fungi.</title>
        <authorList>
            <person name="Stajich J.E."/>
            <person name="Carrillo J."/>
            <person name="Kijimoto T."/>
            <person name="Eskalen A."/>
            <person name="O'Donnell K."/>
            <person name="Kasson M."/>
        </authorList>
    </citation>
    <scope>NUCLEOTIDE SEQUENCE [LARGE SCALE GENOMIC DNA]</scope>
    <source>
        <strain evidence="5">UCR3666</strain>
    </source>
</reference>
<dbReference type="CDD" id="cd12148">
    <property type="entry name" value="fungal_TF_MHR"/>
    <property type="match status" value="1"/>
</dbReference>
<organism evidence="5 6">
    <name type="scientific">Fusarium kuroshium</name>
    <dbReference type="NCBI Taxonomy" id="2010991"/>
    <lineage>
        <taxon>Eukaryota</taxon>
        <taxon>Fungi</taxon>
        <taxon>Dikarya</taxon>
        <taxon>Ascomycota</taxon>
        <taxon>Pezizomycotina</taxon>
        <taxon>Sordariomycetes</taxon>
        <taxon>Hypocreomycetidae</taxon>
        <taxon>Hypocreales</taxon>
        <taxon>Nectriaceae</taxon>
        <taxon>Fusarium</taxon>
        <taxon>Fusarium solani species complex</taxon>
    </lineage>
</organism>
<evidence type="ECO:0000259" key="4">
    <source>
        <dbReference type="PROSITE" id="PS50048"/>
    </source>
</evidence>
<feature type="compositionally biased region" description="Polar residues" evidence="3">
    <location>
        <begin position="735"/>
        <end position="778"/>
    </location>
</feature>
<keyword evidence="2" id="KW-0539">Nucleus</keyword>
<sequence length="899" mass="99496">MDHMGFQVPGMAPPIMNQPPQIFGGYDGLPQLPPELAAQMFPDSAMLLDDSNDPKRRRIARACDMCRKKKIKCDGKMPACTHCINYKTECVFTQVEKKRAPPKGAKYIEGLENRLNRMEHLLRLSGLLDEEDGDLGALEKKLMERNQKSRQASMATASSPASPSQTASVPSAIDGTGSTPQSSLTSPNPIVREDKRKSVTPAPEDANPEDQEEVEALSEMMCSLVTNTYGETRYIGSSSGFSIFSPKGISWVNAKTGDNSFQRTISAVSVDDHKWTNWKPEVFGDLFQRPVFRPLPSKPEALSLLKDFFENFNCIFPLFHQPTFMHLVERQYSSDPYHGSGWWASLNCALAIAHRLRVMSNLVPQEEDEKAWGYLKNALGVFPELTMRNTDLLSVQALLGMALFMQGTPNPQPTFLLIAAAMRLAHSIGLHKRGTGFNLNPIEIEQRKRVFWIAYMLDKDLCLRAGRPPAQDDDDMNVELPDADPEDNIGNIPLADGKGKMNLFRVMCEFATIESEVYKRLYSVQATKQSDGELLNTIGELDQKLEDWKDRIPIDYRPEHEIKASHTPLILHVVMVHLTYYNCLTTIHRMSVHHGYWTSRLSNYAIQGLNAKPLNPRVFSSAALCTAAARASVSLLKYVPQGDFSCVWLILYFPVSALVTLFGNILQNPLDPRAKSDTRLMNMVVTFLSMLGQEAEQGGVHRMLGICSEFERIAKAVIEKAEKDQSSRRKRKNQDTTSRSSPNPTAASNKATPVPGSSTQTPRQSTGAEATPPMSVSSIGDRRSSQAQLSPPQNGDHRASFSMNTPMNDPSPAGSAGWPQEFPVPQPGPNGDFDSFMNGNGSMQSPPGPTAGGFQQPLLPQDLFSLPMTLDWSWAEMTTGAYPTVENGNFGEEEGGQVS</sequence>
<evidence type="ECO:0000313" key="5">
    <source>
        <dbReference type="EMBL" id="RMJ06641.1"/>
    </source>
</evidence>
<evidence type="ECO:0000256" key="1">
    <source>
        <dbReference type="ARBA" id="ARBA00022723"/>
    </source>
</evidence>
<evidence type="ECO:0000256" key="2">
    <source>
        <dbReference type="ARBA" id="ARBA00023242"/>
    </source>
</evidence>